<evidence type="ECO:0000256" key="3">
    <source>
        <dbReference type="ARBA" id="ARBA00023136"/>
    </source>
</evidence>
<evidence type="ECO:0000256" key="5">
    <source>
        <dbReference type="ARBA" id="ARBA00023237"/>
    </source>
</evidence>
<name>A0ABV8UKM5_9PROT</name>
<keyword evidence="2 8" id="KW-0732">Signal</keyword>
<evidence type="ECO:0000256" key="2">
    <source>
        <dbReference type="ARBA" id="ARBA00022729"/>
    </source>
</evidence>
<dbReference type="NCBIfam" id="NF047847">
    <property type="entry name" value="SS_mature_LptM"/>
    <property type="match status" value="1"/>
</dbReference>
<sequence>MTKLSRSALLLALLAALSLTACGKKGSINPPEDREEAFTYPKTYPKPSTVVPPRKPEDD</sequence>
<protein>
    <recommendedName>
        <fullName evidence="11">Lipoprotein</fullName>
    </recommendedName>
</protein>
<comment type="caution">
    <text evidence="9">The sequence shown here is derived from an EMBL/GenBank/DDBJ whole genome shotgun (WGS) entry which is preliminary data.</text>
</comment>
<keyword evidence="10" id="KW-1185">Reference proteome</keyword>
<feature type="signal peptide" evidence="8">
    <location>
        <begin position="1"/>
        <end position="21"/>
    </location>
</feature>
<evidence type="ECO:0000256" key="6">
    <source>
        <dbReference type="ARBA" id="ARBA00023288"/>
    </source>
</evidence>
<evidence type="ECO:0000256" key="1">
    <source>
        <dbReference type="ARBA" id="ARBA00004459"/>
    </source>
</evidence>
<accession>A0ABV8UKM5</accession>
<dbReference type="EMBL" id="JBHSCW010000004">
    <property type="protein sequence ID" value="MFC4351831.1"/>
    <property type="molecule type" value="Genomic_DNA"/>
</dbReference>
<proteinExistence type="predicted"/>
<comment type="subcellular location">
    <subcellularLocation>
        <location evidence="1">Cell outer membrane</location>
        <topology evidence="1">Lipid-anchor</topology>
    </subcellularLocation>
</comment>
<dbReference type="RefSeq" id="WP_382422176.1">
    <property type="nucleotide sequence ID" value="NZ_JBHSCW010000004.1"/>
</dbReference>
<evidence type="ECO:0000313" key="10">
    <source>
        <dbReference type="Proteomes" id="UP001595799"/>
    </source>
</evidence>
<evidence type="ECO:0008006" key="11">
    <source>
        <dbReference type="Google" id="ProtNLM"/>
    </source>
</evidence>
<evidence type="ECO:0000313" key="9">
    <source>
        <dbReference type="EMBL" id="MFC4351831.1"/>
    </source>
</evidence>
<dbReference type="PROSITE" id="PS51257">
    <property type="entry name" value="PROKAR_LIPOPROTEIN"/>
    <property type="match status" value="1"/>
</dbReference>
<dbReference type="InterPro" id="IPR032831">
    <property type="entry name" value="LptM_cons"/>
</dbReference>
<keyword evidence="3" id="KW-0472">Membrane</keyword>
<keyword evidence="5" id="KW-0998">Cell outer membrane</keyword>
<organism evidence="9 10">
    <name type="scientific">Fodinicurvata halophila</name>
    <dbReference type="NCBI Taxonomy" id="1419723"/>
    <lineage>
        <taxon>Bacteria</taxon>
        <taxon>Pseudomonadati</taxon>
        <taxon>Pseudomonadota</taxon>
        <taxon>Alphaproteobacteria</taxon>
        <taxon>Rhodospirillales</taxon>
        <taxon>Rhodovibrionaceae</taxon>
        <taxon>Fodinicurvata</taxon>
    </lineage>
</organism>
<gene>
    <name evidence="9" type="ORF">ACFOW6_09780</name>
</gene>
<feature type="chain" id="PRO_5045141523" description="Lipoprotein" evidence="8">
    <location>
        <begin position="22"/>
        <end position="59"/>
    </location>
</feature>
<keyword evidence="6" id="KW-0449">Lipoprotein</keyword>
<feature type="region of interest" description="Disordered" evidence="7">
    <location>
        <begin position="24"/>
        <end position="59"/>
    </location>
</feature>
<dbReference type="Proteomes" id="UP001595799">
    <property type="component" value="Unassembled WGS sequence"/>
</dbReference>
<evidence type="ECO:0000256" key="8">
    <source>
        <dbReference type="SAM" id="SignalP"/>
    </source>
</evidence>
<reference evidence="10" key="1">
    <citation type="journal article" date="2019" name="Int. J. Syst. Evol. Microbiol.">
        <title>The Global Catalogue of Microorganisms (GCM) 10K type strain sequencing project: providing services to taxonomists for standard genome sequencing and annotation.</title>
        <authorList>
            <consortium name="The Broad Institute Genomics Platform"/>
            <consortium name="The Broad Institute Genome Sequencing Center for Infectious Disease"/>
            <person name="Wu L."/>
            <person name="Ma J."/>
        </authorList>
    </citation>
    <scope>NUCLEOTIDE SEQUENCE [LARGE SCALE GENOMIC DNA]</scope>
    <source>
        <strain evidence="10">CECT 8472</strain>
    </source>
</reference>
<evidence type="ECO:0000256" key="7">
    <source>
        <dbReference type="SAM" id="MobiDB-lite"/>
    </source>
</evidence>
<evidence type="ECO:0000256" key="4">
    <source>
        <dbReference type="ARBA" id="ARBA00023139"/>
    </source>
</evidence>
<keyword evidence="4" id="KW-0564">Palmitate</keyword>